<name>A0A4D6NMW2_VIGUN</name>
<keyword evidence="2" id="KW-1185">Reference proteome</keyword>
<reference evidence="1 2" key="1">
    <citation type="submission" date="2019-04" db="EMBL/GenBank/DDBJ databases">
        <title>An improved genome assembly and genetic linkage map for asparagus bean, Vigna unguiculata ssp. sesquipedialis.</title>
        <authorList>
            <person name="Xia Q."/>
            <person name="Zhang R."/>
            <person name="Dong Y."/>
        </authorList>
    </citation>
    <scope>NUCLEOTIDE SEQUENCE [LARGE SCALE GENOMIC DNA]</scope>
    <source>
        <tissue evidence="1">Leaf</tissue>
    </source>
</reference>
<dbReference type="Proteomes" id="UP000501690">
    <property type="component" value="Linkage Group LG11"/>
</dbReference>
<sequence length="53" mass="5722">MRHRFVKVDEMMEVAGAVEMEVEDGVGCSVFWRQGCFRHGGGGYVDGEISGGG</sequence>
<gene>
    <name evidence="1" type="ORF">DEO72_LG11g1352</name>
</gene>
<accession>A0A4D6NMW2</accession>
<proteinExistence type="predicted"/>
<evidence type="ECO:0000313" key="2">
    <source>
        <dbReference type="Proteomes" id="UP000501690"/>
    </source>
</evidence>
<protein>
    <submittedName>
        <fullName evidence="1">Uncharacterized protein</fullName>
    </submittedName>
</protein>
<dbReference type="EMBL" id="CP039355">
    <property type="protein sequence ID" value="QCE14352.1"/>
    <property type="molecule type" value="Genomic_DNA"/>
</dbReference>
<evidence type="ECO:0000313" key="1">
    <source>
        <dbReference type="EMBL" id="QCE14352.1"/>
    </source>
</evidence>
<organism evidence="1 2">
    <name type="scientific">Vigna unguiculata</name>
    <name type="common">Cowpea</name>
    <dbReference type="NCBI Taxonomy" id="3917"/>
    <lineage>
        <taxon>Eukaryota</taxon>
        <taxon>Viridiplantae</taxon>
        <taxon>Streptophyta</taxon>
        <taxon>Embryophyta</taxon>
        <taxon>Tracheophyta</taxon>
        <taxon>Spermatophyta</taxon>
        <taxon>Magnoliopsida</taxon>
        <taxon>eudicotyledons</taxon>
        <taxon>Gunneridae</taxon>
        <taxon>Pentapetalae</taxon>
        <taxon>rosids</taxon>
        <taxon>fabids</taxon>
        <taxon>Fabales</taxon>
        <taxon>Fabaceae</taxon>
        <taxon>Papilionoideae</taxon>
        <taxon>50 kb inversion clade</taxon>
        <taxon>NPAAA clade</taxon>
        <taxon>indigoferoid/millettioid clade</taxon>
        <taxon>Phaseoleae</taxon>
        <taxon>Vigna</taxon>
    </lineage>
</organism>
<dbReference type="AlphaFoldDB" id="A0A4D6NMW2"/>